<proteinExistence type="predicted"/>
<organism evidence="1 2">
    <name type="scientific">Novipirellula herctigrandis</name>
    <dbReference type="NCBI Taxonomy" id="2527986"/>
    <lineage>
        <taxon>Bacteria</taxon>
        <taxon>Pseudomonadati</taxon>
        <taxon>Planctomycetota</taxon>
        <taxon>Planctomycetia</taxon>
        <taxon>Pirellulales</taxon>
        <taxon>Pirellulaceae</taxon>
        <taxon>Novipirellula</taxon>
    </lineage>
</organism>
<protein>
    <submittedName>
        <fullName evidence="1">Uncharacterized protein</fullName>
    </submittedName>
</protein>
<dbReference type="Proteomes" id="UP000315010">
    <property type="component" value="Unassembled WGS sequence"/>
</dbReference>
<evidence type="ECO:0000313" key="1">
    <source>
        <dbReference type="EMBL" id="TWT84786.1"/>
    </source>
</evidence>
<comment type="caution">
    <text evidence="1">The sequence shown here is derived from an EMBL/GenBank/DDBJ whole genome shotgun (WGS) entry which is preliminary data.</text>
</comment>
<accession>A0A5C5ZCA9</accession>
<dbReference type="AlphaFoldDB" id="A0A5C5ZCA9"/>
<sequence>MWRASDFGVREIWRDPIRYYTTIRGVDALTWPAKSVSDSVVSSFLAVLTSRLDSLATAV</sequence>
<dbReference type="EMBL" id="SJPJ01000001">
    <property type="protein sequence ID" value="TWT84786.1"/>
    <property type="molecule type" value="Genomic_DNA"/>
</dbReference>
<reference evidence="1 2" key="1">
    <citation type="submission" date="2019-02" db="EMBL/GenBank/DDBJ databases">
        <title>Deep-cultivation of Planctomycetes and their phenomic and genomic characterization uncovers novel biology.</title>
        <authorList>
            <person name="Wiegand S."/>
            <person name="Jogler M."/>
            <person name="Boedeker C."/>
            <person name="Pinto D."/>
            <person name="Vollmers J."/>
            <person name="Rivas-Marin E."/>
            <person name="Kohn T."/>
            <person name="Peeters S.H."/>
            <person name="Heuer A."/>
            <person name="Rast P."/>
            <person name="Oberbeckmann S."/>
            <person name="Bunk B."/>
            <person name="Jeske O."/>
            <person name="Meyerdierks A."/>
            <person name="Storesund J.E."/>
            <person name="Kallscheuer N."/>
            <person name="Luecker S."/>
            <person name="Lage O.M."/>
            <person name="Pohl T."/>
            <person name="Merkel B.J."/>
            <person name="Hornburger P."/>
            <person name="Mueller R.-W."/>
            <person name="Bruemmer F."/>
            <person name="Labrenz M."/>
            <person name="Spormann A.M."/>
            <person name="Op Den Camp H."/>
            <person name="Overmann J."/>
            <person name="Amann R."/>
            <person name="Jetten M.S.M."/>
            <person name="Mascher T."/>
            <person name="Medema M.H."/>
            <person name="Devos D.P."/>
            <person name="Kaster A.-K."/>
            <person name="Ovreas L."/>
            <person name="Rohde M."/>
            <person name="Galperin M.Y."/>
            <person name="Jogler C."/>
        </authorList>
    </citation>
    <scope>NUCLEOTIDE SEQUENCE [LARGE SCALE GENOMIC DNA]</scope>
    <source>
        <strain evidence="1 2">CA13</strain>
    </source>
</reference>
<name>A0A5C5ZCA9_9BACT</name>
<gene>
    <name evidence="1" type="ORF">CA13_62660</name>
</gene>
<dbReference type="RefSeq" id="WP_146402662.1">
    <property type="nucleotide sequence ID" value="NZ_SJPJ01000001.1"/>
</dbReference>
<keyword evidence="2" id="KW-1185">Reference proteome</keyword>
<evidence type="ECO:0000313" key="2">
    <source>
        <dbReference type="Proteomes" id="UP000315010"/>
    </source>
</evidence>